<evidence type="ECO:0000256" key="1">
    <source>
        <dbReference type="SAM" id="Phobius"/>
    </source>
</evidence>
<gene>
    <name evidence="3" type="ORF">POM88_019633</name>
</gene>
<comment type="caution">
    <text evidence="3">The sequence shown here is derived from an EMBL/GenBank/DDBJ whole genome shotgun (WGS) entry which is preliminary data.</text>
</comment>
<dbReference type="PANTHER" id="PTHR33698:SF6">
    <property type="entry name" value="TRANSMEMBRANE PROTEIN"/>
    <property type="match status" value="1"/>
</dbReference>
<keyword evidence="1" id="KW-0812">Transmembrane</keyword>
<sequence length="260" mass="29570">MSSLSLPSTSLQLIRFPLKFDKKKSFYNVKYNKTNSAETTHVSGSNYSYHDHAFIKTRFLPSYSGLSFVARNAKGPGGEEDGRALETVLKLYTAIKDRDLDVLSDVIGEECRCVCNFVSAFQPWEGKTQVLEFFSYLLRKLGENIEFVVEPTFHDGMTVGVHWKLEWKETRITLGEGFSFYMCHVYQGKVLIKNVEMFMEPLLHIEPLRLKIMGTIMNAIDKFGSTELSMDMAKGIIKHTLLALLIFVAALAVILRFVLD</sequence>
<accession>A0AAD8ICJ1</accession>
<name>A0AAD8ICJ1_9APIA</name>
<dbReference type="Gene3D" id="3.10.450.50">
    <property type="match status" value="1"/>
</dbReference>
<evidence type="ECO:0000259" key="2">
    <source>
        <dbReference type="Pfam" id="PF12680"/>
    </source>
</evidence>
<dbReference type="PANTHER" id="PTHR33698">
    <property type="entry name" value="NUCLEAR TRANSPORT FACTOR 2 (NTF2)-LIKE PROTEIN"/>
    <property type="match status" value="1"/>
</dbReference>
<feature type="transmembrane region" description="Helical" evidence="1">
    <location>
        <begin position="240"/>
        <end position="259"/>
    </location>
</feature>
<evidence type="ECO:0000313" key="4">
    <source>
        <dbReference type="Proteomes" id="UP001237642"/>
    </source>
</evidence>
<dbReference type="SUPFAM" id="SSF54427">
    <property type="entry name" value="NTF2-like"/>
    <property type="match status" value="1"/>
</dbReference>
<dbReference type="InterPro" id="IPR037401">
    <property type="entry name" value="SnoaL-like"/>
</dbReference>
<dbReference type="AlphaFoldDB" id="A0AAD8ICJ1"/>
<dbReference type="InterPro" id="IPR032710">
    <property type="entry name" value="NTF2-like_dom_sf"/>
</dbReference>
<evidence type="ECO:0000313" key="3">
    <source>
        <dbReference type="EMBL" id="KAK1381898.1"/>
    </source>
</evidence>
<organism evidence="3 4">
    <name type="scientific">Heracleum sosnowskyi</name>
    <dbReference type="NCBI Taxonomy" id="360622"/>
    <lineage>
        <taxon>Eukaryota</taxon>
        <taxon>Viridiplantae</taxon>
        <taxon>Streptophyta</taxon>
        <taxon>Embryophyta</taxon>
        <taxon>Tracheophyta</taxon>
        <taxon>Spermatophyta</taxon>
        <taxon>Magnoliopsida</taxon>
        <taxon>eudicotyledons</taxon>
        <taxon>Gunneridae</taxon>
        <taxon>Pentapetalae</taxon>
        <taxon>asterids</taxon>
        <taxon>campanulids</taxon>
        <taxon>Apiales</taxon>
        <taxon>Apiaceae</taxon>
        <taxon>Apioideae</taxon>
        <taxon>apioid superclade</taxon>
        <taxon>Tordylieae</taxon>
        <taxon>Tordyliinae</taxon>
        <taxon>Heracleum</taxon>
    </lineage>
</organism>
<dbReference type="Proteomes" id="UP001237642">
    <property type="component" value="Unassembled WGS sequence"/>
</dbReference>
<reference evidence="3" key="2">
    <citation type="submission" date="2023-05" db="EMBL/GenBank/DDBJ databases">
        <authorList>
            <person name="Schelkunov M.I."/>
        </authorList>
    </citation>
    <scope>NUCLEOTIDE SEQUENCE</scope>
    <source>
        <strain evidence="3">Hsosn_3</strain>
        <tissue evidence="3">Leaf</tissue>
    </source>
</reference>
<proteinExistence type="predicted"/>
<dbReference type="Pfam" id="PF12680">
    <property type="entry name" value="SnoaL_2"/>
    <property type="match status" value="1"/>
</dbReference>
<protein>
    <submittedName>
        <fullName evidence="3">Polyketide cyclase SnoaL domain-containing protein</fullName>
    </submittedName>
</protein>
<feature type="domain" description="SnoaL-like" evidence="2">
    <location>
        <begin position="89"/>
        <end position="186"/>
    </location>
</feature>
<keyword evidence="4" id="KW-1185">Reference proteome</keyword>
<dbReference type="EMBL" id="JAUIZM010000005">
    <property type="protein sequence ID" value="KAK1381898.1"/>
    <property type="molecule type" value="Genomic_DNA"/>
</dbReference>
<keyword evidence="1" id="KW-1133">Transmembrane helix</keyword>
<keyword evidence="1" id="KW-0472">Membrane</keyword>
<reference evidence="3" key="1">
    <citation type="submission" date="2023-02" db="EMBL/GenBank/DDBJ databases">
        <title>Genome of toxic invasive species Heracleum sosnowskyi carries increased number of genes despite the absence of recent whole-genome duplications.</title>
        <authorList>
            <person name="Schelkunov M."/>
            <person name="Shtratnikova V."/>
            <person name="Makarenko M."/>
            <person name="Klepikova A."/>
            <person name="Omelchenko D."/>
            <person name="Novikova G."/>
            <person name="Obukhova E."/>
            <person name="Bogdanov V."/>
            <person name="Penin A."/>
            <person name="Logacheva M."/>
        </authorList>
    </citation>
    <scope>NUCLEOTIDE SEQUENCE</scope>
    <source>
        <strain evidence="3">Hsosn_3</strain>
        <tissue evidence="3">Leaf</tissue>
    </source>
</reference>